<sequence length="224" mass="25322">MEKSYAKVSTLIKEKILAGELVPGDHLPPEREMAELLDTSRNSVREGLRVLENVGVIESRQGSGNYISGRFEETLTEVMSFMYVMKGMKDSEITEFRYALEWQAMNLAAERITEGQKKRLMRHLAALEAAETEADRSAQDKAIHYVLMEASGNNYMIASYNAIVRIMDIYIPKMRGKIIMGMQDDTELSKAHRMIAEGAAEGDLDKGLGGLELHFKYIKEYQDS</sequence>
<evidence type="ECO:0000259" key="4">
    <source>
        <dbReference type="PROSITE" id="PS50949"/>
    </source>
</evidence>
<accession>A0A9D1KX13</accession>
<comment type="caution">
    <text evidence="5">The sequence shown here is derived from an EMBL/GenBank/DDBJ whole genome shotgun (WGS) entry which is preliminary data.</text>
</comment>
<dbReference type="SMART" id="SM00895">
    <property type="entry name" value="FCD"/>
    <property type="match status" value="1"/>
</dbReference>
<dbReference type="EMBL" id="DVLT01000027">
    <property type="protein sequence ID" value="HIU02374.1"/>
    <property type="molecule type" value="Genomic_DNA"/>
</dbReference>
<protein>
    <submittedName>
        <fullName evidence="5">FadR family transcriptional regulator</fullName>
    </submittedName>
</protein>
<feature type="domain" description="HTH gntR-type" evidence="4">
    <location>
        <begin position="2"/>
        <end position="70"/>
    </location>
</feature>
<dbReference type="InterPro" id="IPR036388">
    <property type="entry name" value="WH-like_DNA-bd_sf"/>
</dbReference>
<dbReference type="SUPFAM" id="SSF46785">
    <property type="entry name" value="Winged helix' DNA-binding domain"/>
    <property type="match status" value="1"/>
</dbReference>
<evidence type="ECO:0000256" key="1">
    <source>
        <dbReference type="ARBA" id="ARBA00023015"/>
    </source>
</evidence>
<dbReference type="CDD" id="cd07377">
    <property type="entry name" value="WHTH_GntR"/>
    <property type="match status" value="1"/>
</dbReference>
<dbReference type="PRINTS" id="PR00035">
    <property type="entry name" value="HTHGNTR"/>
</dbReference>
<evidence type="ECO:0000256" key="2">
    <source>
        <dbReference type="ARBA" id="ARBA00023125"/>
    </source>
</evidence>
<evidence type="ECO:0000256" key="3">
    <source>
        <dbReference type="ARBA" id="ARBA00023163"/>
    </source>
</evidence>
<dbReference type="GO" id="GO:0003700">
    <property type="term" value="F:DNA-binding transcription factor activity"/>
    <property type="evidence" value="ECO:0007669"/>
    <property type="project" value="InterPro"/>
</dbReference>
<dbReference type="InterPro" id="IPR008920">
    <property type="entry name" value="TF_FadR/GntR_C"/>
</dbReference>
<dbReference type="GO" id="GO:0003677">
    <property type="term" value="F:DNA binding"/>
    <property type="evidence" value="ECO:0007669"/>
    <property type="project" value="UniProtKB-KW"/>
</dbReference>
<dbReference type="InterPro" id="IPR011711">
    <property type="entry name" value="GntR_C"/>
</dbReference>
<dbReference type="Gene3D" id="1.20.120.530">
    <property type="entry name" value="GntR ligand-binding domain-like"/>
    <property type="match status" value="1"/>
</dbReference>
<dbReference type="Pfam" id="PF00392">
    <property type="entry name" value="GntR"/>
    <property type="match status" value="1"/>
</dbReference>
<reference evidence="5" key="2">
    <citation type="journal article" date="2021" name="PeerJ">
        <title>Extensive microbial diversity within the chicken gut microbiome revealed by metagenomics and culture.</title>
        <authorList>
            <person name="Gilroy R."/>
            <person name="Ravi A."/>
            <person name="Getino M."/>
            <person name="Pursley I."/>
            <person name="Horton D.L."/>
            <person name="Alikhan N.F."/>
            <person name="Baker D."/>
            <person name="Gharbi K."/>
            <person name="Hall N."/>
            <person name="Watson M."/>
            <person name="Adriaenssens E.M."/>
            <person name="Foster-Nyarko E."/>
            <person name="Jarju S."/>
            <person name="Secka A."/>
            <person name="Antonio M."/>
            <person name="Oren A."/>
            <person name="Chaudhuri R.R."/>
            <person name="La Ragione R."/>
            <person name="Hildebrand F."/>
            <person name="Pallen M.J."/>
        </authorList>
    </citation>
    <scope>NUCLEOTIDE SEQUENCE</scope>
    <source>
        <strain evidence="5">CHK187-14744</strain>
    </source>
</reference>
<dbReference type="Pfam" id="PF07729">
    <property type="entry name" value="FCD"/>
    <property type="match status" value="1"/>
</dbReference>
<keyword evidence="2" id="KW-0238">DNA-binding</keyword>
<evidence type="ECO:0000313" key="6">
    <source>
        <dbReference type="Proteomes" id="UP000824164"/>
    </source>
</evidence>
<proteinExistence type="predicted"/>
<dbReference type="Proteomes" id="UP000824164">
    <property type="component" value="Unassembled WGS sequence"/>
</dbReference>
<keyword evidence="1" id="KW-0805">Transcription regulation</keyword>
<dbReference type="Gene3D" id="1.10.10.10">
    <property type="entry name" value="Winged helix-like DNA-binding domain superfamily/Winged helix DNA-binding domain"/>
    <property type="match status" value="1"/>
</dbReference>
<keyword evidence="3" id="KW-0804">Transcription</keyword>
<dbReference type="PANTHER" id="PTHR43537:SF5">
    <property type="entry name" value="UXU OPERON TRANSCRIPTIONAL REGULATOR"/>
    <property type="match status" value="1"/>
</dbReference>
<evidence type="ECO:0000313" key="5">
    <source>
        <dbReference type="EMBL" id="HIU02374.1"/>
    </source>
</evidence>
<dbReference type="PROSITE" id="PS50949">
    <property type="entry name" value="HTH_GNTR"/>
    <property type="match status" value="1"/>
</dbReference>
<dbReference type="SMART" id="SM00345">
    <property type="entry name" value="HTH_GNTR"/>
    <property type="match status" value="1"/>
</dbReference>
<gene>
    <name evidence="5" type="ORF">IAB63_03870</name>
</gene>
<dbReference type="AlphaFoldDB" id="A0A9D1KX13"/>
<organism evidence="5 6">
    <name type="scientific">Candidatus Onthocola gallistercoris</name>
    <dbReference type="NCBI Taxonomy" id="2840876"/>
    <lineage>
        <taxon>Bacteria</taxon>
        <taxon>Bacillati</taxon>
        <taxon>Bacillota</taxon>
        <taxon>Bacilli</taxon>
        <taxon>Candidatus Onthocola</taxon>
    </lineage>
</organism>
<dbReference type="InterPro" id="IPR036390">
    <property type="entry name" value="WH_DNA-bd_sf"/>
</dbReference>
<dbReference type="InterPro" id="IPR000524">
    <property type="entry name" value="Tscrpt_reg_HTH_GntR"/>
</dbReference>
<dbReference type="PANTHER" id="PTHR43537">
    <property type="entry name" value="TRANSCRIPTIONAL REGULATOR, GNTR FAMILY"/>
    <property type="match status" value="1"/>
</dbReference>
<dbReference type="SUPFAM" id="SSF48008">
    <property type="entry name" value="GntR ligand-binding domain-like"/>
    <property type="match status" value="1"/>
</dbReference>
<reference evidence="5" key="1">
    <citation type="submission" date="2020-10" db="EMBL/GenBank/DDBJ databases">
        <authorList>
            <person name="Gilroy R."/>
        </authorList>
    </citation>
    <scope>NUCLEOTIDE SEQUENCE</scope>
    <source>
        <strain evidence="5">CHK187-14744</strain>
    </source>
</reference>
<name>A0A9D1KX13_9FIRM</name>